<dbReference type="OrthoDB" id="329835at2759"/>
<keyword evidence="4" id="KW-0808">Transferase</keyword>
<dbReference type="InterPro" id="IPR029063">
    <property type="entry name" value="SAM-dependent_MTases_sf"/>
</dbReference>
<dbReference type="InterPro" id="IPR036291">
    <property type="entry name" value="NAD(P)-bd_dom_sf"/>
</dbReference>
<dbReference type="Pfam" id="PF21149">
    <property type="entry name" value="FAS_pseudo-KR"/>
    <property type="match status" value="1"/>
</dbReference>
<evidence type="ECO:0000256" key="3">
    <source>
        <dbReference type="ARBA" id="ARBA00022553"/>
    </source>
</evidence>
<dbReference type="InterPro" id="IPR013968">
    <property type="entry name" value="PKS_KR"/>
</dbReference>
<evidence type="ECO:0000313" key="14">
    <source>
        <dbReference type="Proteomes" id="UP000728032"/>
    </source>
</evidence>
<gene>
    <name evidence="13" type="ORF">ONB1V03_LOCUS9381</name>
</gene>
<dbReference type="EMBL" id="CAJPVJ010005872">
    <property type="protein sequence ID" value="CAG2169908.1"/>
    <property type="molecule type" value="Genomic_DNA"/>
</dbReference>
<evidence type="ECO:0000256" key="2">
    <source>
        <dbReference type="ARBA" id="ARBA00022516"/>
    </source>
</evidence>
<dbReference type="SMART" id="SM00829">
    <property type="entry name" value="PKS_ER"/>
    <property type="match status" value="1"/>
</dbReference>
<dbReference type="InterPro" id="IPR036736">
    <property type="entry name" value="ACP-like_sf"/>
</dbReference>
<keyword evidence="10" id="KW-0511">Multifunctional enzyme</keyword>
<keyword evidence="1" id="KW-0596">Phosphopantetheine</keyword>
<keyword evidence="2" id="KW-0444">Lipid biosynthesis</keyword>
<accession>A0A7R9QP61</accession>
<dbReference type="InterPro" id="IPR057326">
    <property type="entry name" value="KR_dom"/>
</dbReference>
<evidence type="ECO:0000259" key="12">
    <source>
        <dbReference type="SMART" id="SM00829"/>
    </source>
</evidence>
<dbReference type="CDD" id="cd08954">
    <property type="entry name" value="KR_1_FAS_SDR_x"/>
    <property type="match status" value="1"/>
</dbReference>
<evidence type="ECO:0000256" key="7">
    <source>
        <dbReference type="ARBA" id="ARBA00023002"/>
    </source>
</evidence>
<dbReference type="GO" id="GO:0006633">
    <property type="term" value="P:fatty acid biosynthetic process"/>
    <property type="evidence" value="ECO:0007669"/>
    <property type="project" value="UniProtKB-KW"/>
</dbReference>
<feature type="domain" description="Ketoreductase" evidence="11">
    <location>
        <begin position="1037"/>
        <end position="1225"/>
    </location>
</feature>
<dbReference type="GO" id="GO:0016491">
    <property type="term" value="F:oxidoreductase activity"/>
    <property type="evidence" value="ECO:0007669"/>
    <property type="project" value="UniProtKB-KW"/>
</dbReference>
<organism evidence="13">
    <name type="scientific">Oppiella nova</name>
    <dbReference type="NCBI Taxonomy" id="334625"/>
    <lineage>
        <taxon>Eukaryota</taxon>
        <taxon>Metazoa</taxon>
        <taxon>Ecdysozoa</taxon>
        <taxon>Arthropoda</taxon>
        <taxon>Chelicerata</taxon>
        <taxon>Arachnida</taxon>
        <taxon>Acari</taxon>
        <taxon>Acariformes</taxon>
        <taxon>Sarcoptiformes</taxon>
        <taxon>Oribatida</taxon>
        <taxon>Brachypylina</taxon>
        <taxon>Oppioidea</taxon>
        <taxon>Oppiidae</taxon>
        <taxon>Oppiella</taxon>
    </lineage>
</organism>
<name>A0A7R9QP61_9ACAR</name>
<dbReference type="SUPFAM" id="SSF47336">
    <property type="entry name" value="ACP-like"/>
    <property type="match status" value="1"/>
</dbReference>
<dbReference type="Gene3D" id="3.40.50.720">
    <property type="entry name" value="NAD(P)-binding Rossmann-like Domain"/>
    <property type="match status" value="1"/>
</dbReference>
<dbReference type="SUPFAM" id="SSF50129">
    <property type="entry name" value="GroES-like"/>
    <property type="match status" value="1"/>
</dbReference>
<dbReference type="Gene3D" id="3.40.50.150">
    <property type="entry name" value="Vaccinia Virus protein VP39"/>
    <property type="match status" value="1"/>
</dbReference>
<dbReference type="GO" id="GO:0004312">
    <property type="term" value="F:fatty acid synthase activity"/>
    <property type="evidence" value="ECO:0007669"/>
    <property type="project" value="TreeGrafter"/>
</dbReference>
<keyword evidence="9" id="KW-0275">Fatty acid biosynthesis</keyword>
<dbReference type="SUPFAM" id="SSF51735">
    <property type="entry name" value="NAD(P)-binding Rossmann-fold domains"/>
    <property type="match status" value="2"/>
</dbReference>
<dbReference type="EMBL" id="OC920697">
    <property type="protein sequence ID" value="CAD7652721.1"/>
    <property type="molecule type" value="Genomic_DNA"/>
</dbReference>
<dbReference type="InterPro" id="IPR013149">
    <property type="entry name" value="ADH-like_C"/>
</dbReference>
<dbReference type="PANTHER" id="PTHR43775:SF7">
    <property type="entry name" value="FATTY ACID SYNTHASE"/>
    <property type="match status" value="1"/>
</dbReference>
<keyword evidence="7" id="KW-0560">Oxidoreductase</keyword>
<dbReference type="Gene3D" id="1.10.1200.10">
    <property type="entry name" value="ACP-like"/>
    <property type="match status" value="1"/>
</dbReference>
<dbReference type="PANTHER" id="PTHR43775">
    <property type="entry name" value="FATTY ACID SYNTHASE"/>
    <property type="match status" value="1"/>
</dbReference>
<dbReference type="Proteomes" id="UP000728032">
    <property type="component" value="Unassembled WGS sequence"/>
</dbReference>
<dbReference type="Pfam" id="PF00107">
    <property type="entry name" value="ADH_zinc_N"/>
    <property type="match status" value="1"/>
</dbReference>
<proteinExistence type="predicted"/>
<dbReference type="InterPro" id="IPR050091">
    <property type="entry name" value="PKS_NRPS_Biosynth_Enz"/>
</dbReference>
<evidence type="ECO:0000256" key="6">
    <source>
        <dbReference type="ARBA" id="ARBA00022857"/>
    </source>
</evidence>
<evidence type="ECO:0000256" key="9">
    <source>
        <dbReference type="ARBA" id="ARBA00023160"/>
    </source>
</evidence>
<evidence type="ECO:0000256" key="1">
    <source>
        <dbReference type="ARBA" id="ARBA00022450"/>
    </source>
</evidence>
<keyword evidence="5" id="KW-0276">Fatty acid metabolism</keyword>
<dbReference type="InterPro" id="IPR049391">
    <property type="entry name" value="FAS_pseudo-KR"/>
</dbReference>
<dbReference type="SMART" id="SM00822">
    <property type="entry name" value="PKS_KR"/>
    <property type="match status" value="1"/>
</dbReference>
<keyword evidence="3" id="KW-0597">Phosphoprotein</keyword>
<keyword evidence="8" id="KW-0443">Lipid metabolism</keyword>
<dbReference type="SUPFAM" id="SSF53474">
    <property type="entry name" value="alpha/beta-Hydrolases"/>
    <property type="match status" value="1"/>
</dbReference>
<evidence type="ECO:0000256" key="4">
    <source>
        <dbReference type="ARBA" id="ARBA00022679"/>
    </source>
</evidence>
<keyword evidence="14" id="KW-1185">Reference proteome</keyword>
<protein>
    <submittedName>
        <fullName evidence="13">Uncharacterized protein</fullName>
    </submittedName>
</protein>
<dbReference type="Gene3D" id="3.40.50.1820">
    <property type="entry name" value="alpha/beta hydrolase"/>
    <property type="match status" value="1"/>
</dbReference>
<dbReference type="Gene3D" id="3.90.180.10">
    <property type="entry name" value="Medium-chain alcohol dehydrogenases, catalytic domain"/>
    <property type="match status" value="2"/>
</dbReference>
<evidence type="ECO:0000313" key="13">
    <source>
        <dbReference type="EMBL" id="CAD7652721.1"/>
    </source>
</evidence>
<dbReference type="InterPro" id="IPR020843">
    <property type="entry name" value="ER"/>
</dbReference>
<keyword evidence="6" id="KW-0521">NADP</keyword>
<dbReference type="InterPro" id="IPR011032">
    <property type="entry name" value="GroES-like_sf"/>
</dbReference>
<feature type="domain" description="Enoyl reductase (ER)" evidence="12">
    <location>
        <begin position="684"/>
        <end position="1004"/>
    </location>
</feature>
<dbReference type="Gene3D" id="3.10.129.110">
    <property type="entry name" value="Polyketide synthase dehydratase"/>
    <property type="match status" value="1"/>
</dbReference>
<evidence type="ECO:0000256" key="5">
    <source>
        <dbReference type="ARBA" id="ARBA00022832"/>
    </source>
</evidence>
<dbReference type="Pfam" id="PF08659">
    <property type="entry name" value="KR"/>
    <property type="match status" value="1"/>
</dbReference>
<dbReference type="FunFam" id="3.40.50.720:FF:000209">
    <property type="entry name" value="Polyketide synthase Pks12"/>
    <property type="match status" value="1"/>
</dbReference>
<dbReference type="CDD" id="cd05195">
    <property type="entry name" value="enoyl_red"/>
    <property type="match status" value="1"/>
</dbReference>
<evidence type="ECO:0000259" key="11">
    <source>
        <dbReference type="SMART" id="SM00822"/>
    </source>
</evidence>
<dbReference type="InterPro" id="IPR029058">
    <property type="entry name" value="AB_hydrolase_fold"/>
</dbReference>
<evidence type="ECO:0000256" key="10">
    <source>
        <dbReference type="ARBA" id="ARBA00023268"/>
    </source>
</evidence>
<dbReference type="InterPro" id="IPR042104">
    <property type="entry name" value="PKS_dehydratase_sf"/>
</dbReference>
<evidence type="ECO:0000256" key="8">
    <source>
        <dbReference type="ARBA" id="ARBA00023098"/>
    </source>
</evidence>
<reference evidence="13" key="1">
    <citation type="submission" date="2020-11" db="EMBL/GenBank/DDBJ databases">
        <authorList>
            <person name="Tran Van P."/>
        </authorList>
    </citation>
    <scope>NUCLEOTIDE SEQUENCE</scope>
</reference>
<sequence length="1696" mass="194021">MSVPSIDEFVVLENDNVCVVGRVRSPDDEVLLQQNKIYDKQIHSLSDKKYTLERKDIYKELGVLGLDYGPEFQRLRKVGTNDFKEIYGVNEWTGSFITYMDALLQSMAMAAPFRKLMVPVMIRALRVDPRVLFEGLRKSRNIQAPVKSIEDYATQDNMEKVANQITGITEEVQVDVAKQDIPNVMQLYSVEVSKLYERFAIFSADMPFYFNAKSKRLVTQGIEVEDIMAFPIPRRADTMDLVTDSYEFYANEDLEAIEPLERKLLTDYVEVCKAMAAKVKQMGFKQMKCDFNYQSISDEEIQEYKNANNENHVIFRIFDKMLSELSDENKNIKTDANIHKVLNEIYANPEYDLSKDLINQISKNERMIRTLVDIVSENYVTTNDLNITEINLSSDVLAKDVDHLLTQFRIIPFITNYKLIVKSKDYVHEVFRSNAMEWDPKDDLSLKPSHLVIMRDTPDLWHKDMNGFIQDMSDNIQEKGFLLTVFRYKFTEPELALNSLNGKAVFNNTDLENRIKDFISISDSIGLRLVATKYDTIGTVALLFRQILETPKIPDQTDVINVTLDYNQWFGVLQEKLITAKDADNKTDNVWLTANTSSINGIIGLMNCVRLEPGGENSRYIFNYDNNSEKIDFTVNPYKEILTNDLVANVIRDGKVGTYRHLKLSKDCDKVLTNEYYLNLGQTRDLAGLQWYDLKTIIPAKEQYDFAGNRVTKHKVNIYSTGLSFHDVMLATGRIPPGPEVIFTDCTIGGEFAGRRIDTGERVMGMEAGRCFATSTYCSTHGMTHIPEHWSMDDAVSILSTYSTAYYGLIQKGRLRKGESILIHSAAGGVGQAAINIAKHYECDIIVTIGTEDKRVFIEKEYNIPTNRIFNSRDILFKNQIMEITEGRGVDMVLNSLSGEKLDASYECVANHGRFIEIGKFDMLQNKKLGMFDFIRSVNFIPVAIDLVLVDDIGFLPMFYEWVHKNCEPGGCLRPINQTTFKATDAEKAFRYMTTGKHSGKIILKMREEETDRRPLKAHKLLPEIKAQAKTYFDPNKVYIITGGLGGFGMELIPWMQYYGARKFVVTSRSGVKTDYQKFVFNRFHEVWKDYKFFESQWIVSTADGFTIEGTQQLLKQAQELGPIGGVFHLALELNDCLIEKLTFDKFCSSIDTKHKIFTNLDQLTRKLNYNLDYFVIFSSVTCGKGNGGQSNYSFGNSICERICEQRRGDGLHGLAVQYGPVGDVGVFADSDQLLTMTSIRKQRINSCCDVKVGQTKVESGGRQKRLVKELWRALGIDPDNTPNHLTLGEIGIESMFAVELQQELEREWNMKVTLNHVKSITIGMLKDYEAGKIGEIKKHLDDVRRAKANLLKMKFLIPYETHTRLNSVQKGVPVYILPPIEVNFAAMVELAQKINRPVIGLNWTREVTQLTTLKEVSEYYVKLLKNLEPKGSYEVLGYFDGAIICSKLLRKQIVGKAVIIDVINDAFFREDHMTDEDLLIMLLTILSRELPGSLKDKIQRDIKKEPNFNNKVKFIVNELVDLAGKGLVANDMEPIFHVMLARIRKLSEYRLNKRKKFSNRLKLAIAKKWAKRTGKLVFIKPFRFDSVEDVENCLDKSMDTYFLPSIYDNNENIIMEPIDNDNQFDLACTVIVDKIVEAFTYMAPKEMAAINMCQHYGCDIYVTVGTDEKKQFLANDYNIPVNRIFNSRDILNILC</sequence>